<dbReference type="Proteomes" id="UP000221165">
    <property type="component" value="Unassembled WGS sequence"/>
</dbReference>
<dbReference type="OrthoDB" id="263283at2759"/>
<name>A0A2C6L6D9_9APIC</name>
<proteinExistence type="predicted"/>
<dbReference type="EMBL" id="MIGC01001303">
    <property type="protein sequence ID" value="PHJ23105.1"/>
    <property type="molecule type" value="Genomic_DNA"/>
</dbReference>
<evidence type="ECO:0000313" key="1">
    <source>
        <dbReference type="EMBL" id="PHJ23105.1"/>
    </source>
</evidence>
<comment type="caution">
    <text evidence="1">The sequence shown here is derived from an EMBL/GenBank/DDBJ whole genome shotgun (WGS) entry which is preliminary data.</text>
</comment>
<keyword evidence="2" id="KW-1185">Reference proteome</keyword>
<accession>A0A2C6L6D9</accession>
<dbReference type="RefSeq" id="XP_067924782.1">
    <property type="nucleotide sequence ID" value="XM_068063241.1"/>
</dbReference>
<organism evidence="1 2">
    <name type="scientific">Cystoisospora suis</name>
    <dbReference type="NCBI Taxonomy" id="483139"/>
    <lineage>
        <taxon>Eukaryota</taxon>
        <taxon>Sar</taxon>
        <taxon>Alveolata</taxon>
        <taxon>Apicomplexa</taxon>
        <taxon>Conoidasida</taxon>
        <taxon>Coccidia</taxon>
        <taxon>Eucoccidiorida</taxon>
        <taxon>Eimeriorina</taxon>
        <taxon>Sarcocystidae</taxon>
        <taxon>Cystoisospora</taxon>
    </lineage>
</organism>
<dbReference type="Gene3D" id="6.10.140.1470">
    <property type="match status" value="1"/>
</dbReference>
<dbReference type="VEuPathDB" id="ToxoDB:CSUI_003043"/>
<dbReference type="AlphaFoldDB" id="A0A2C6L6D9"/>
<protein>
    <submittedName>
        <fullName evidence="1">Jmjc domain-containing protein c2orf60</fullName>
    </submittedName>
</protein>
<reference evidence="1 2" key="1">
    <citation type="journal article" date="2017" name="Int. J. Parasitol.">
        <title>The genome of the protozoan parasite Cystoisospora suis and a reverse vaccinology approach to identify vaccine candidates.</title>
        <authorList>
            <person name="Palmieri N."/>
            <person name="Shrestha A."/>
            <person name="Ruttkowski B."/>
            <person name="Beck T."/>
            <person name="Vogl C."/>
            <person name="Tomley F."/>
            <person name="Blake D.P."/>
            <person name="Joachim A."/>
        </authorList>
    </citation>
    <scope>NUCLEOTIDE SEQUENCE [LARGE SCALE GENOMIC DNA]</scope>
    <source>
        <strain evidence="1 2">Wien I</strain>
    </source>
</reference>
<gene>
    <name evidence="1" type="ORF">CSUI_003043</name>
</gene>
<dbReference type="GeneID" id="94426452"/>
<sequence>MLPPLHELCQTCRATIQSRISSSSSSFSSFFSSPLHSSSSPSSSGSLCSSSSASCESRDSSIQAGEKKKQNHLLDGGEEEEACCVSVNVFFLDRSLPSHEKIYAKKDIYGNKDGSAYTEALNDVQRTILPRLSNLPSPWSSFYLRKLSLELESMAEALEKREEGGG</sequence>
<evidence type="ECO:0000313" key="2">
    <source>
        <dbReference type="Proteomes" id="UP000221165"/>
    </source>
</evidence>